<name>A0ABX5BW88_9XANT</name>
<sequence length="102" mass="11678">MMESDECRRAPRLRRRECGEATQPAEAELHHTCKQALRMVVMRYVSLVTVLANMTNARNACASRHSRWRMEADIVDGVRCFPGTYTHPEQGMHASDTMRGSR</sequence>
<proteinExistence type="predicted"/>
<keyword evidence="2" id="KW-1185">Reference proteome</keyword>
<accession>A0ABX5BW88</accession>
<evidence type="ECO:0000313" key="1">
    <source>
        <dbReference type="EMBL" id="PPV08584.1"/>
    </source>
</evidence>
<dbReference type="Proteomes" id="UP000239710">
    <property type="component" value="Unassembled WGS sequence"/>
</dbReference>
<comment type="caution">
    <text evidence="1">The sequence shown here is derived from an EMBL/GenBank/DDBJ whole genome shotgun (WGS) entry which is preliminary data.</text>
</comment>
<gene>
    <name evidence="1" type="ORF">XbrCFBP1976_02230</name>
</gene>
<reference evidence="1 2" key="1">
    <citation type="submission" date="2016-08" db="EMBL/GenBank/DDBJ databases">
        <title>Evolution of the type three secretion system and type three effector repertoires in Xanthomonas.</title>
        <authorList>
            <person name="Merda D."/>
            <person name="Briand M."/>
            <person name="Bosis E."/>
            <person name="Rousseau C."/>
            <person name="Portier P."/>
            <person name="Jacques M.-A."/>
            <person name="Fischer-Le Saux M."/>
        </authorList>
    </citation>
    <scope>NUCLEOTIDE SEQUENCE [LARGE SCALE GENOMIC DNA]</scope>
    <source>
        <strain evidence="1 2">CFBP1976</strain>
    </source>
</reference>
<dbReference type="EMBL" id="MDCE01000003">
    <property type="protein sequence ID" value="PPV08584.1"/>
    <property type="molecule type" value="Genomic_DNA"/>
</dbReference>
<dbReference type="RefSeq" id="WP_065465940.1">
    <property type="nucleotide sequence ID" value="NZ_FLTX01000003.1"/>
</dbReference>
<organism evidence="1 2">
    <name type="scientific">Xanthomonas bromi</name>
    <dbReference type="NCBI Taxonomy" id="56449"/>
    <lineage>
        <taxon>Bacteria</taxon>
        <taxon>Pseudomonadati</taxon>
        <taxon>Pseudomonadota</taxon>
        <taxon>Gammaproteobacteria</taxon>
        <taxon>Lysobacterales</taxon>
        <taxon>Lysobacteraceae</taxon>
        <taxon>Xanthomonas</taxon>
    </lineage>
</organism>
<evidence type="ECO:0000313" key="2">
    <source>
        <dbReference type="Proteomes" id="UP000239710"/>
    </source>
</evidence>
<protein>
    <submittedName>
        <fullName evidence="1">Uncharacterized protein</fullName>
    </submittedName>
</protein>